<dbReference type="AlphaFoldDB" id="A0A7R9H163"/>
<sequence length="351" mass="39383">MTLSTPDKVSSLNPPVIVSQVSCEKVGLNTTSASDVVTKEEAIEMLKAQRKGKAEREEQMRTVGYPAYTTQVGWLGYSPEKVKDLCHQYMALGFTVFKVKVGQNLEDDRTRCRMVRDVIGYKNTMMVDANQTWDVSQAIEWMKQLAEFKPLWIEEPTSPDDVLGHLAISKALKPFGIGVATGEMCCNRVLFKQFLQSGAMQYCQIDSCRIGGVNEILSVYLMAKKLGVPVCPHAGGIGLCEMVQHLQIFDYISLSGTTESRMVEFVDQQHEHFENPTVVKHAHYIAPTHPLLIRTDKLLMHDSIYCPQAPGYSTKMKPTSAEAYEYPHGSKWQEMFAEGLFKDPTKEAQVS</sequence>
<evidence type="ECO:0000313" key="5">
    <source>
        <dbReference type="EMBL" id="CAD7405018.1"/>
    </source>
</evidence>
<dbReference type="Gene3D" id="3.20.20.120">
    <property type="entry name" value="Enolase-like C-terminal domain"/>
    <property type="match status" value="1"/>
</dbReference>
<feature type="domain" description="Mandelate racemase/muconate lactonizing enzyme C-terminal" evidence="4">
    <location>
        <begin position="79"/>
        <end position="174"/>
    </location>
</feature>
<dbReference type="SFLD" id="SFLDS00001">
    <property type="entry name" value="Enolase"/>
    <property type="match status" value="1"/>
</dbReference>
<dbReference type="PANTHER" id="PTHR13794:SF58">
    <property type="entry name" value="MITOCHONDRIAL ENOLASE SUPERFAMILY MEMBER 1"/>
    <property type="match status" value="1"/>
</dbReference>
<evidence type="ECO:0000256" key="1">
    <source>
        <dbReference type="ARBA" id="ARBA00001946"/>
    </source>
</evidence>
<dbReference type="GO" id="GO:0016052">
    <property type="term" value="P:carbohydrate catabolic process"/>
    <property type="evidence" value="ECO:0007669"/>
    <property type="project" value="TreeGrafter"/>
</dbReference>
<gene>
    <name evidence="5" type="ORF">TCEB3V08_LOCUS7776</name>
</gene>
<accession>A0A7R9H163</accession>
<protein>
    <recommendedName>
        <fullName evidence="4">Mandelate racemase/muconate lactonizing enzyme C-terminal domain-containing protein</fullName>
    </recommendedName>
</protein>
<comment type="cofactor">
    <cofactor evidence="1">
        <name>Mg(2+)</name>
        <dbReference type="ChEBI" id="CHEBI:18420"/>
    </cofactor>
</comment>
<dbReference type="GO" id="GO:0000287">
    <property type="term" value="F:magnesium ion binding"/>
    <property type="evidence" value="ECO:0007669"/>
    <property type="project" value="TreeGrafter"/>
</dbReference>
<keyword evidence="2" id="KW-0479">Metal-binding</keyword>
<reference evidence="5" key="1">
    <citation type="submission" date="2020-11" db="EMBL/GenBank/DDBJ databases">
        <authorList>
            <person name="Tran Van P."/>
        </authorList>
    </citation>
    <scope>NUCLEOTIDE SEQUENCE</scope>
</reference>
<evidence type="ECO:0000256" key="3">
    <source>
        <dbReference type="ARBA" id="ARBA00022842"/>
    </source>
</evidence>
<name>A0A7R9H163_TIMCR</name>
<dbReference type="SMART" id="SM00922">
    <property type="entry name" value="MR_MLE"/>
    <property type="match status" value="1"/>
</dbReference>
<dbReference type="GO" id="GO:0016836">
    <property type="term" value="F:hydro-lyase activity"/>
    <property type="evidence" value="ECO:0007669"/>
    <property type="project" value="TreeGrafter"/>
</dbReference>
<dbReference type="Pfam" id="PF13378">
    <property type="entry name" value="MR_MLE_C"/>
    <property type="match status" value="1"/>
</dbReference>
<dbReference type="InterPro" id="IPR046945">
    <property type="entry name" value="RHMD-like"/>
</dbReference>
<dbReference type="SUPFAM" id="SSF51604">
    <property type="entry name" value="Enolase C-terminal domain-like"/>
    <property type="match status" value="1"/>
</dbReference>
<keyword evidence="3" id="KW-0460">Magnesium</keyword>
<evidence type="ECO:0000256" key="2">
    <source>
        <dbReference type="ARBA" id="ARBA00022723"/>
    </source>
</evidence>
<organism evidence="5">
    <name type="scientific">Timema cristinae</name>
    <name type="common">Walking stick</name>
    <dbReference type="NCBI Taxonomy" id="61476"/>
    <lineage>
        <taxon>Eukaryota</taxon>
        <taxon>Metazoa</taxon>
        <taxon>Ecdysozoa</taxon>
        <taxon>Arthropoda</taxon>
        <taxon>Hexapoda</taxon>
        <taxon>Insecta</taxon>
        <taxon>Pterygota</taxon>
        <taxon>Neoptera</taxon>
        <taxon>Polyneoptera</taxon>
        <taxon>Phasmatodea</taxon>
        <taxon>Timematodea</taxon>
        <taxon>Timematoidea</taxon>
        <taxon>Timematidae</taxon>
        <taxon>Timema</taxon>
    </lineage>
</organism>
<dbReference type="InterPro" id="IPR036849">
    <property type="entry name" value="Enolase-like_C_sf"/>
</dbReference>
<dbReference type="EMBL" id="OC319316">
    <property type="protein sequence ID" value="CAD7405018.1"/>
    <property type="molecule type" value="Genomic_DNA"/>
</dbReference>
<dbReference type="InterPro" id="IPR029065">
    <property type="entry name" value="Enolase_C-like"/>
</dbReference>
<evidence type="ECO:0000259" key="4">
    <source>
        <dbReference type="SMART" id="SM00922"/>
    </source>
</evidence>
<proteinExistence type="predicted"/>
<dbReference type="PANTHER" id="PTHR13794">
    <property type="entry name" value="ENOLASE SUPERFAMILY, MANDELATE RACEMASE"/>
    <property type="match status" value="1"/>
</dbReference>
<dbReference type="InterPro" id="IPR013342">
    <property type="entry name" value="Mandelate_racemase_C"/>
</dbReference>